<organismHost>
    <name type="scientific">Microtus agrestis</name>
    <name type="common">Short-tailed field vole</name>
    <dbReference type="NCBI Taxonomy" id="29092"/>
</organismHost>
<dbReference type="Proteomes" id="UP000163863">
    <property type="component" value="Segment"/>
</dbReference>
<organismHost>
    <name type="scientific">Loxodonta africana</name>
    <name type="common">African elephant</name>
    <dbReference type="NCBI Taxonomy" id="9785"/>
</organismHost>
<dbReference type="Proteomes" id="UP000137723">
    <property type="component" value="Segment"/>
</dbReference>
<evidence type="ECO:0000313" key="3">
    <source>
        <dbReference type="EMBL" id="AGY98101.1"/>
    </source>
</evidence>
<protein>
    <submittedName>
        <fullName evidence="1">CPXV216 protein</fullName>
    </submittedName>
</protein>
<organism evidence="1 13">
    <name type="scientific">Cowpox virus</name>
    <name type="common">CPV</name>
    <dbReference type="NCBI Taxonomy" id="10243"/>
    <lineage>
        <taxon>Viruses</taxon>
        <taxon>Varidnaviria</taxon>
        <taxon>Bamfordvirae</taxon>
        <taxon>Nucleocytoviricota</taxon>
        <taxon>Pokkesviricetes</taxon>
        <taxon>Chitovirales</taxon>
        <taxon>Poxviridae</taxon>
        <taxon>Chordopoxvirinae</taxon>
        <taxon>Orthopoxvirus</taxon>
        <taxon>Orthopoxvirus cowpox</taxon>
    </lineage>
</organism>
<evidence type="ECO:0000313" key="11">
    <source>
        <dbReference type="Proteomes" id="UP000097203"/>
    </source>
</evidence>
<dbReference type="EMBL" id="KC813492">
    <property type="protein sequence ID" value="AGY97448.1"/>
    <property type="molecule type" value="Genomic_DNA"/>
</dbReference>
<organismHost>
    <name type="scientific">Myodes glareolus</name>
    <name type="common">Bank vole</name>
    <name type="synonym">Clethrionomys glareolus</name>
    <dbReference type="NCBI Taxonomy" id="447135"/>
</organismHost>
<dbReference type="EMBL" id="KC813498">
    <property type="protein sequence ID" value="AGY98738.1"/>
    <property type="molecule type" value="Genomic_DNA"/>
</dbReference>
<dbReference type="EMBL" id="KC813504">
    <property type="protein sequence ID" value="AGZ00013.1"/>
    <property type="molecule type" value="Genomic_DNA"/>
</dbReference>
<evidence type="ECO:0000313" key="2">
    <source>
        <dbReference type="EMBL" id="AGY97884.1"/>
    </source>
</evidence>
<dbReference type="Proteomes" id="UP000173670">
    <property type="component" value="Segment"/>
</dbReference>
<reference evidence="11 12" key="1">
    <citation type="submission" date="2013-03" db="EMBL/GenBank/DDBJ databases">
        <title>Genome-wide comparison of cowpoxviruses reveals a new clade related to Variola virus.</title>
        <authorList>
            <person name="Dabrowski P.W."/>
            <person name="Radonic A."/>
            <person name="Kurth A."/>
            <person name="Nitsche A."/>
        </authorList>
    </citation>
    <scope>NUCLEOTIDE SEQUENCE [LARGE SCALE GENOMIC DNA]</scope>
    <source>
        <strain evidence="7">CatBer07/1</strain>
        <strain evidence="9">EleGri07/1</strain>
        <strain evidence="10">HumBer07/1</strain>
        <strain evidence="1">HumLan08/1</strain>
        <strain evidence="2">HumLue09/1</strain>
        <strain evidence="3">HumMag07/1</strain>
        <strain evidence="4">JagKre08/1</strain>
        <strain evidence="5">JagKre08/2</strain>
        <strain evidence="6">MonKre08/4</strain>
        <strain evidence="8">RatHei09/1</strain>
    </source>
</reference>
<evidence type="ECO:0000313" key="12">
    <source>
        <dbReference type="Proteomes" id="UP000097445"/>
    </source>
</evidence>
<evidence type="ECO:0000313" key="5">
    <source>
        <dbReference type="EMBL" id="AGY98738.1"/>
    </source>
</evidence>
<dbReference type="EMBL" id="KC813500">
    <property type="protein sequence ID" value="AGY99167.1"/>
    <property type="molecule type" value="Genomic_DNA"/>
</dbReference>
<evidence type="ECO:0000313" key="10">
    <source>
        <dbReference type="EMBL" id="AGZ01066.1"/>
    </source>
</evidence>
<dbReference type="Proteomes" id="UP000126894">
    <property type="component" value="Segment"/>
</dbReference>
<evidence type="ECO:0000313" key="13">
    <source>
        <dbReference type="Proteomes" id="UP000163863"/>
    </source>
</evidence>
<dbReference type="EMBL" id="KC813494">
    <property type="protein sequence ID" value="AGY97884.1"/>
    <property type="molecule type" value="Genomic_DNA"/>
</dbReference>
<dbReference type="Proteomes" id="UP000098423">
    <property type="component" value="Genome"/>
</dbReference>
<dbReference type="Proteomes" id="UP000172256">
    <property type="component" value="Segment"/>
</dbReference>
<evidence type="ECO:0000313" key="9">
    <source>
        <dbReference type="EMBL" id="AGZ00649.1"/>
    </source>
</evidence>
<dbReference type="Proteomes" id="UP000115255">
    <property type="component" value="Segment"/>
</dbReference>
<evidence type="ECO:0000313" key="7">
    <source>
        <dbReference type="EMBL" id="AGY99586.1"/>
    </source>
</evidence>
<evidence type="ECO:0000313" key="4">
    <source>
        <dbReference type="EMBL" id="AGY98523.1"/>
    </source>
</evidence>
<organismHost>
    <name type="scientific">Bos taurus</name>
    <name type="common">Bovine</name>
    <dbReference type="NCBI Taxonomy" id="9913"/>
</organismHost>
<organismHost>
    <name type="scientific">Apodemus sylvaticus</name>
    <name type="common">European woodmouse</name>
    <dbReference type="NCBI Taxonomy" id="10129"/>
</organismHost>
<dbReference type="Proteomes" id="UP000159199">
    <property type="component" value="Segment"/>
</dbReference>
<gene>
    <name evidence="1" type="primary">CPXV216</name>
</gene>
<organismHost>
    <name type="scientific">Homo sapiens</name>
    <name type="common">Human</name>
    <dbReference type="NCBI Taxonomy" id="9606"/>
</organismHost>
<accession>U5TD61</accession>
<organismHost>
    <name type="scientific">Felis catus</name>
    <name type="common">Cat</name>
    <name type="synonym">Felis silvestris catus</name>
    <dbReference type="NCBI Taxonomy" id="9685"/>
</organismHost>
<dbReference type="EMBL" id="KC813507">
    <property type="protein sequence ID" value="AGZ00649.1"/>
    <property type="molecule type" value="Genomic_DNA"/>
</dbReference>
<dbReference type="EMBL" id="KC813502">
    <property type="protein sequence ID" value="AGY99586.1"/>
    <property type="molecule type" value="Genomic_DNA"/>
</dbReference>
<organismHost>
    <name type="scientific">Mus musculus</name>
    <name type="common">Mouse</name>
    <dbReference type="NCBI Taxonomy" id="10090"/>
</organismHost>
<sequence>MLNFSLCLCTVFMFDKSVLLHIINNTSIKKSLVDVP</sequence>
<dbReference type="Proteomes" id="UP000097203">
    <property type="component" value="Segment"/>
</dbReference>
<evidence type="ECO:0000313" key="1">
    <source>
        <dbReference type="EMBL" id="AGY97448.1"/>
    </source>
</evidence>
<evidence type="ECO:0000313" key="8">
    <source>
        <dbReference type="EMBL" id="AGZ00013.1"/>
    </source>
</evidence>
<evidence type="ECO:0000313" key="6">
    <source>
        <dbReference type="EMBL" id="AGY99167.1"/>
    </source>
</evidence>
<name>U5TD61_COWPX</name>
<dbReference type="Proteomes" id="UP000097445">
    <property type="component" value="Genome"/>
</dbReference>
<dbReference type="EMBL" id="KC813497">
    <property type="protein sequence ID" value="AGY98523.1"/>
    <property type="molecule type" value="Genomic_DNA"/>
</dbReference>
<proteinExistence type="predicted"/>
<dbReference type="EMBL" id="KC813495">
    <property type="protein sequence ID" value="AGY98101.1"/>
    <property type="molecule type" value="Genomic_DNA"/>
</dbReference>
<dbReference type="EMBL" id="KC813509">
    <property type="protein sequence ID" value="AGZ01066.1"/>
    <property type="molecule type" value="Genomic_DNA"/>
</dbReference>